<evidence type="ECO:0000256" key="16">
    <source>
        <dbReference type="ARBA" id="ARBA00022840"/>
    </source>
</evidence>
<gene>
    <name evidence="32" type="ORF">IMG5_151610</name>
</gene>
<dbReference type="Gene3D" id="3.30.200.20">
    <property type="entry name" value="Phosphorylase Kinase, domain 1"/>
    <property type="match status" value="1"/>
</dbReference>
<evidence type="ECO:0000256" key="20">
    <source>
        <dbReference type="ARBA" id="ARBA00023139"/>
    </source>
</evidence>
<feature type="domain" description="Protein kinase" evidence="30">
    <location>
        <begin position="62"/>
        <end position="318"/>
    </location>
</feature>
<feature type="domain" description="EF-hand" evidence="31">
    <location>
        <begin position="434"/>
        <end position="469"/>
    </location>
</feature>
<dbReference type="GO" id="GO:0031514">
    <property type="term" value="C:motile cilium"/>
    <property type="evidence" value="ECO:0007669"/>
    <property type="project" value="UniProtKB-SubCell"/>
</dbReference>
<dbReference type="GO" id="GO:0004674">
    <property type="term" value="F:protein serine/threonine kinase activity"/>
    <property type="evidence" value="ECO:0007669"/>
    <property type="project" value="UniProtKB-KW"/>
</dbReference>
<keyword evidence="32" id="KW-0378">Hydrolase</keyword>
<keyword evidence="14 32" id="KW-0418">Kinase</keyword>
<evidence type="ECO:0000256" key="10">
    <source>
        <dbReference type="ARBA" id="ARBA00022707"/>
    </source>
</evidence>
<dbReference type="PANTHER" id="PTHR24349">
    <property type="entry name" value="SERINE/THREONINE-PROTEIN KINASE"/>
    <property type="match status" value="1"/>
</dbReference>
<name>G0QYQ5_ICHMU</name>
<dbReference type="PROSITE" id="PS00108">
    <property type="entry name" value="PROTEIN_KINASE_ST"/>
    <property type="match status" value="1"/>
</dbReference>
<dbReference type="CDD" id="cd00051">
    <property type="entry name" value="EFh"/>
    <property type="match status" value="2"/>
</dbReference>
<keyword evidence="21" id="KW-0966">Cell projection</keyword>
<dbReference type="SUPFAM" id="SSF56112">
    <property type="entry name" value="Protein kinase-like (PK-like)"/>
    <property type="match status" value="1"/>
</dbReference>
<dbReference type="EC" id="2.7.11.1" evidence="5"/>
<comment type="cofactor">
    <cofactor evidence="1">
        <name>Mg(2+)</name>
        <dbReference type="ChEBI" id="CHEBI:18420"/>
    </cofactor>
</comment>
<dbReference type="GO" id="GO:0020005">
    <property type="term" value="C:symbiont-containing vacuole membrane"/>
    <property type="evidence" value="ECO:0007669"/>
    <property type="project" value="UniProtKB-SubCell"/>
</dbReference>
<dbReference type="PROSITE" id="PS50011">
    <property type="entry name" value="PROTEIN_KINASE_DOM"/>
    <property type="match status" value="1"/>
</dbReference>
<dbReference type="OrthoDB" id="40902at2759"/>
<dbReference type="AlphaFoldDB" id="G0QYQ5"/>
<reference evidence="32 33" key="1">
    <citation type="submission" date="2011-07" db="EMBL/GenBank/DDBJ databases">
        <authorList>
            <person name="Coyne R."/>
            <person name="Brami D."/>
            <person name="Johnson J."/>
            <person name="Hostetler J."/>
            <person name="Hannick L."/>
            <person name="Clark T."/>
            <person name="Cassidy-Hanley D."/>
            <person name="Inman J."/>
        </authorList>
    </citation>
    <scope>NUCLEOTIDE SEQUENCE [LARGE SCALE GENOMIC DNA]</scope>
    <source>
        <strain evidence="32 33">G5</strain>
    </source>
</reference>
<dbReference type="OMA" id="CCHKQLQ"/>
<evidence type="ECO:0000256" key="15">
    <source>
        <dbReference type="ARBA" id="ARBA00022837"/>
    </source>
</evidence>
<keyword evidence="10" id="KW-0519">Myristate</keyword>
<dbReference type="FunFam" id="1.10.238.10:FF:000557">
    <property type="entry name" value="Uncharacterized protein"/>
    <property type="match status" value="1"/>
</dbReference>
<proteinExistence type="inferred from homology"/>
<keyword evidence="18" id="KW-0472">Membrane</keyword>
<dbReference type="FunFam" id="3.30.200.20:FF:000315">
    <property type="entry name" value="Calcium-dependent protein kinase 3"/>
    <property type="match status" value="1"/>
</dbReference>
<evidence type="ECO:0000313" key="33">
    <source>
        <dbReference type="Proteomes" id="UP000008983"/>
    </source>
</evidence>
<keyword evidence="33" id="KW-1185">Reference proteome</keyword>
<evidence type="ECO:0000256" key="28">
    <source>
        <dbReference type="PROSITE-ProRule" id="PRU10141"/>
    </source>
</evidence>
<dbReference type="PROSITE" id="PS00018">
    <property type="entry name" value="EF_HAND_1"/>
    <property type="match status" value="3"/>
</dbReference>
<comment type="subcellular location">
    <subcellularLocation>
        <location evidence="3">Cell membrane</location>
        <topology evidence="3">Lipid-anchor</topology>
        <orientation evidence="3">Cytoplasmic side</orientation>
    </subcellularLocation>
    <subcellularLocation>
        <location evidence="2">Cell projection</location>
        <location evidence="2">Cilium</location>
        <location evidence="2">Flagellum</location>
    </subcellularLocation>
    <subcellularLocation>
        <location evidence="4">Host cell membrane</location>
        <topology evidence="4">Lipid-anchor</topology>
    </subcellularLocation>
    <subcellularLocation>
        <location evidence="26">Parasitophorous vacuole membrane</location>
        <topology evidence="26">Lipid-anchor</topology>
    </subcellularLocation>
</comment>
<evidence type="ECO:0000256" key="9">
    <source>
        <dbReference type="ARBA" id="ARBA00022679"/>
    </source>
</evidence>
<evidence type="ECO:0000256" key="2">
    <source>
        <dbReference type="ARBA" id="ARBA00004230"/>
    </source>
</evidence>
<evidence type="ECO:0000256" key="26">
    <source>
        <dbReference type="ARBA" id="ARBA00060437"/>
    </source>
</evidence>
<evidence type="ECO:0000256" key="21">
    <source>
        <dbReference type="ARBA" id="ARBA00023273"/>
    </source>
</evidence>
<dbReference type="RefSeq" id="XP_004030895.1">
    <property type="nucleotide sequence ID" value="XM_004030847.1"/>
</dbReference>
<dbReference type="GeneID" id="14905766"/>
<keyword evidence="19" id="KW-0969">Cilium</keyword>
<dbReference type="InterPro" id="IPR000719">
    <property type="entry name" value="Prot_kinase_dom"/>
</dbReference>
<evidence type="ECO:0000256" key="1">
    <source>
        <dbReference type="ARBA" id="ARBA00001946"/>
    </source>
</evidence>
<dbReference type="Pfam" id="PF13405">
    <property type="entry name" value="EF-hand_6"/>
    <property type="match status" value="1"/>
</dbReference>
<dbReference type="InterPro" id="IPR011992">
    <property type="entry name" value="EF-hand-dom_pair"/>
</dbReference>
<dbReference type="Proteomes" id="UP000008983">
    <property type="component" value="Unassembled WGS sequence"/>
</dbReference>
<dbReference type="FunFam" id="1.10.510.10:FF:000398">
    <property type="entry name" value="Calcium-dependent protein kinase 1"/>
    <property type="match status" value="1"/>
</dbReference>
<dbReference type="SMART" id="SM00054">
    <property type="entry name" value="EFh"/>
    <property type="match status" value="3"/>
</dbReference>
<dbReference type="InterPro" id="IPR050205">
    <property type="entry name" value="CDPK_Ser/Thr_kinases"/>
</dbReference>
<organism evidence="32 33">
    <name type="scientific">Ichthyophthirius multifiliis</name>
    <name type="common">White spot disease agent</name>
    <name type="synonym">Ich</name>
    <dbReference type="NCBI Taxonomy" id="5932"/>
    <lineage>
        <taxon>Eukaryota</taxon>
        <taxon>Sar</taxon>
        <taxon>Alveolata</taxon>
        <taxon>Ciliophora</taxon>
        <taxon>Intramacronucleata</taxon>
        <taxon>Oligohymenophorea</taxon>
        <taxon>Hymenostomatida</taxon>
        <taxon>Ophryoglenina</taxon>
        <taxon>Ichthyophthirius</taxon>
    </lineage>
</organism>
<evidence type="ECO:0000313" key="32">
    <source>
        <dbReference type="EMBL" id="EGR29659.1"/>
    </source>
</evidence>
<dbReference type="Gene3D" id="1.10.510.10">
    <property type="entry name" value="Transferase(Phosphotransferase) domain 1"/>
    <property type="match status" value="1"/>
</dbReference>
<keyword evidence="16 28" id="KW-0067">ATP-binding</keyword>
<protein>
    <recommendedName>
        <fullName evidence="27">Calcium-dependent protein kinase 1</fullName>
        <ecNumber evidence="5">2.7.11.1</ecNumber>
    </recommendedName>
</protein>
<dbReference type="SMART" id="SM00220">
    <property type="entry name" value="S_TKc"/>
    <property type="match status" value="1"/>
</dbReference>
<dbReference type="GO" id="GO:0020002">
    <property type="term" value="C:host cell plasma membrane"/>
    <property type="evidence" value="ECO:0007669"/>
    <property type="project" value="UniProtKB-SubCell"/>
</dbReference>
<keyword evidence="17" id="KW-0282">Flagellum</keyword>
<evidence type="ECO:0000256" key="14">
    <source>
        <dbReference type="ARBA" id="ARBA00022777"/>
    </source>
</evidence>
<evidence type="ECO:0000256" key="23">
    <source>
        <dbReference type="ARBA" id="ARBA00024334"/>
    </source>
</evidence>
<dbReference type="InterPro" id="IPR002048">
    <property type="entry name" value="EF_hand_dom"/>
</dbReference>
<dbReference type="Pfam" id="PF13499">
    <property type="entry name" value="EF-hand_7"/>
    <property type="match status" value="1"/>
</dbReference>
<dbReference type="CDD" id="cd05117">
    <property type="entry name" value="STKc_CAMK"/>
    <property type="match status" value="1"/>
</dbReference>
<evidence type="ECO:0000256" key="17">
    <source>
        <dbReference type="ARBA" id="ARBA00022846"/>
    </source>
</evidence>
<keyword evidence="20" id="KW-0564">Palmitate</keyword>
<evidence type="ECO:0000256" key="7">
    <source>
        <dbReference type="ARBA" id="ARBA00022511"/>
    </source>
</evidence>
<accession>G0QYQ5</accession>
<dbReference type="SUPFAM" id="SSF47473">
    <property type="entry name" value="EF-hand"/>
    <property type="match status" value="1"/>
</dbReference>
<comment type="catalytic activity">
    <reaction evidence="24">
        <text>L-threonyl-[protein] + ATP = O-phospho-L-threonyl-[protein] + ADP + H(+)</text>
        <dbReference type="Rhea" id="RHEA:46608"/>
        <dbReference type="Rhea" id="RHEA-COMP:11060"/>
        <dbReference type="Rhea" id="RHEA-COMP:11605"/>
        <dbReference type="ChEBI" id="CHEBI:15378"/>
        <dbReference type="ChEBI" id="CHEBI:30013"/>
        <dbReference type="ChEBI" id="CHEBI:30616"/>
        <dbReference type="ChEBI" id="CHEBI:61977"/>
        <dbReference type="ChEBI" id="CHEBI:456216"/>
        <dbReference type="EC" id="2.7.11.1"/>
    </reaction>
</comment>
<keyword evidence="13 28" id="KW-0547">Nucleotide-binding</keyword>
<evidence type="ECO:0000256" key="25">
    <source>
        <dbReference type="ARBA" id="ARBA00048679"/>
    </source>
</evidence>
<keyword evidence="9 32" id="KW-0808">Transferase</keyword>
<sequence length="480" mass="55222">MGCTTGKPLKQNVKYQENKCIDNKANGITDQYNYNQDIQQQGFKVGPEIFVALKKGFIQNEYKFGNILGEGAFGSVRLVEQKSSGLLRAMKCIKKSNIIKEEEEKMFAEVSVLKELNHPNIISLYELFQDDGNYYLITEYCGGGELFERIKQMESFSEREAADYMKQILSAIVYCHSKGVVHRDLKPENLLFDSKNQNSNLKVIDFGTSRKIDPTKKMTKRLGTPYYIAPEVLQKNYDEKCDIWSCGIIMYILLCGYPPFNGNNEAEIFKSVEQGEFSFDEEDWSGVSKEAKEFVKKMLQKDYNKRISAQKAFDDPWIQKNASKQPLNTKVLSNLGQFHSKNKLRSAILTFIATHIVSQQEKEELLKTFKNLDQNGDGTLERHELMAGYMQVMKDRAQAEEMVNKIFDDVDVNKSGKVDFSEFVVAAMQTEKLLSKNKIEKAFKMFDQDQNGFIEKIELQNIMGGTELDEATWQKYFIRL</sequence>
<evidence type="ECO:0000256" key="8">
    <source>
        <dbReference type="ARBA" id="ARBA00022527"/>
    </source>
</evidence>
<evidence type="ECO:0000256" key="11">
    <source>
        <dbReference type="ARBA" id="ARBA00022723"/>
    </source>
</evidence>
<evidence type="ECO:0000256" key="3">
    <source>
        <dbReference type="ARBA" id="ARBA00004342"/>
    </source>
</evidence>
<evidence type="ECO:0000256" key="22">
    <source>
        <dbReference type="ARBA" id="ARBA00023288"/>
    </source>
</evidence>
<evidence type="ECO:0000256" key="12">
    <source>
        <dbReference type="ARBA" id="ARBA00022737"/>
    </source>
</evidence>
<evidence type="ECO:0000256" key="27">
    <source>
        <dbReference type="ARBA" id="ARBA00068067"/>
    </source>
</evidence>
<feature type="domain" description="EF-hand" evidence="31">
    <location>
        <begin position="398"/>
        <end position="433"/>
    </location>
</feature>
<keyword evidence="15" id="KW-0106">Calcium</keyword>
<keyword evidence="18" id="KW-1043">Host membrane</keyword>
<evidence type="ECO:0000259" key="30">
    <source>
        <dbReference type="PROSITE" id="PS50011"/>
    </source>
</evidence>
<dbReference type="Gene3D" id="1.10.238.10">
    <property type="entry name" value="EF-hand"/>
    <property type="match status" value="2"/>
</dbReference>
<evidence type="ECO:0000256" key="5">
    <source>
        <dbReference type="ARBA" id="ARBA00012513"/>
    </source>
</evidence>
<evidence type="ECO:0000256" key="4">
    <source>
        <dbReference type="ARBA" id="ARBA00004425"/>
    </source>
</evidence>
<evidence type="ECO:0000259" key="31">
    <source>
        <dbReference type="PROSITE" id="PS50222"/>
    </source>
</evidence>
<evidence type="ECO:0000256" key="24">
    <source>
        <dbReference type="ARBA" id="ARBA00047899"/>
    </source>
</evidence>
<comment type="similarity">
    <text evidence="23">Belongs to the protein kinase superfamily. Ser/Thr protein kinase family. CDPK subfamily.</text>
</comment>
<dbReference type="GO" id="GO:0016787">
    <property type="term" value="F:hydrolase activity"/>
    <property type="evidence" value="ECO:0007669"/>
    <property type="project" value="UniProtKB-KW"/>
</dbReference>
<keyword evidence="7" id="KW-1032">Host cell membrane</keyword>
<evidence type="ECO:0000256" key="6">
    <source>
        <dbReference type="ARBA" id="ARBA00022475"/>
    </source>
</evidence>
<dbReference type="InterPro" id="IPR018247">
    <property type="entry name" value="EF_Hand_1_Ca_BS"/>
</dbReference>
<dbReference type="GO" id="GO:0106310">
    <property type="term" value="F:protein serine kinase activity"/>
    <property type="evidence" value="ECO:0007669"/>
    <property type="project" value="RHEA"/>
</dbReference>
<keyword evidence="12" id="KW-0677">Repeat</keyword>
<dbReference type="GO" id="GO:0005524">
    <property type="term" value="F:ATP binding"/>
    <property type="evidence" value="ECO:0007669"/>
    <property type="project" value="UniProtKB-UniRule"/>
</dbReference>
<comment type="catalytic activity">
    <reaction evidence="25">
        <text>L-seryl-[protein] + ATP = O-phospho-L-seryl-[protein] + ADP + H(+)</text>
        <dbReference type="Rhea" id="RHEA:17989"/>
        <dbReference type="Rhea" id="RHEA-COMP:9863"/>
        <dbReference type="Rhea" id="RHEA-COMP:11604"/>
        <dbReference type="ChEBI" id="CHEBI:15378"/>
        <dbReference type="ChEBI" id="CHEBI:29999"/>
        <dbReference type="ChEBI" id="CHEBI:30616"/>
        <dbReference type="ChEBI" id="CHEBI:83421"/>
        <dbReference type="ChEBI" id="CHEBI:456216"/>
        <dbReference type="EC" id="2.7.11.1"/>
    </reaction>
</comment>
<evidence type="ECO:0000256" key="19">
    <source>
        <dbReference type="ARBA" id="ARBA00023069"/>
    </source>
</evidence>
<keyword evidence="22" id="KW-0449">Lipoprotein</keyword>
<dbReference type="InParanoid" id="G0QYQ5"/>
<evidence type="ECO:0000256" key="13">
    <source>
        <dbReference type="ARBA" id="ARBA00022741"/>
    </source>
</evidence>
<dbReference type="PROSITE" id="PS50222">
    <property type="entry name" value="EF_HAND_2"/>
    <property type="match status" value="3"/>
</dbReference>
<dbReference type="FunCoup" id="G0QYQ5">
    <property type="interactions" value="11"/>
</dbReference>
<feature type="domain" description="EF-hand" evidence="31">
    <location>
        <begin position="360"/>
        <end position="395"/>
    </location>
</feature>
<evidence type="ECO:0000256" key="18">
    <source>
        <dbReference type="ARBA" id="ARBA00022870"/>
    </source>
</evidence>
<dbReference type="InterPro" id="IPR017441">
    <property type="entry name" value="Protein_kinase_ATP_BS"/>
</dbReference>
<dbReference type="InterPro" id="IPR008271">
    <property type="entry name" value="Ser/Thr_kinase_AS"/>
</dbReference>
<dbReference type="InterPro" id="IPR011009">
    <property type="entry name" value="Kinase-like_dom_sf"/>
</dbReference>
<dbReference type="GO" id="GO:0005509">
    <property type="term" value="F:calcium ion binding"/>
    <property type="evidence" value="ECO:0007669"/>
    <property type="project" value="InterPro"/>
</dbReference>
<evidence type="ECO:0000256" key="29">
    <source>
        <dbReference type="RuleBase" id="RU000304"/>
    </source>
</evidence>
<dbReference type="eggNOG" id="KOG0032">
    <property type="taxonomic scope" value="Eukaryota"/>
</dbReference>
<keyword evidence="8 29" id="KW-0723">Serine/threonine-protein kinase</keyword>
<keyword evidence="6" id="KW-1003">Cell membrane</keyword>
<dbReference type="PROSITE" id="PS00107">
    <property type="entry name" value="PROTEIN_KINASE_ATP"/>
    <property type="match status" value="1"/>
</dbReference>
<feature type="binding site" evidence="28">
    <location>
        <position position="95"/>
    </location>
    <ligand>
        <name>ATP</name>
        <dbReference type="ChEBI" id="CHEBI:30616"/>
    </ligand>
</feature>
<dbReference type="STRING" id="857967.G0QYQ5"/>
<dbReference type="Pfam" id="PF00069">
    <property type="entry name" value="Pkinase"/>
    <property type="match status" value="1"/>
</dbReference>
<keyword evidence="11" id="KW-0479">Metal-binding</keyword>
<dbReference type="EMBL" id="GL984124">
    <property type="protein sequence ID" value="EGR29659.1"/>
    <property type="molecule type" value="Genomic_DNA"/>
</dbReference>
<dbReference type="GO" id="GO:0005886">
    <property type="term" value="C:plasma membrane"/>
    <property type="evidence" value="ECO:0007669"/>
    <property type="project" value="UniProtKB-SubCell"/>
</dbReference>